<proteinExistence type="predicted"/>
<name>A0A1I0G3G3_9BACI</name>
<organism evidence="1 2">
    <name type="scientific">Salinibacillus kushneri</name>
    <dbReference type="NCBI Taxonomy" id="237682"/>
    <lineage>
        <taxon>Bacteria</taxon>
        <taxon>Bacillati</taxon>
        <taxon>Bacillota</taxon>
        <taxon>Bacilli</taxon>
        <taxon>Bacillales</taxon>
        <taxon>Bacillaceae</taxon>
        <taxon>Salinibacillus</taxon>
    </lineage>
</organism>
<evidence type="ECO:0000313" key="1">
    <source>
        <dbReference type="EMBL" id="SET64417.1"/>
    </source>
</evidence>
<dbReference type="AlphaFoldDB" id="A0A1I0G3G3"/>
<dbReference type="STRING" id="237682.SAMN05421676_106174"/>
<evidence type="ECO:0000313" key="2">
    <source>
        <dbReference type="Proteomes" id="UP000199095"/>
    </source>
</evidence>
<accession>A0A1I0G3G3</accession>
<dbReference type="Proteomes" id="UP000199095">
    <property type="component" value="Unassembled WGS sequence"/>
</dbReference>
<reference evidence="2" key="1">
    <citation type="submission" date="2016-10" db="EMBL/GenBank/DDBJ databases">
        <authorList>
            <person name="Varghese N."/>
            <person name="Submissions S."/>
        </authorList>
    </citation>
    <scope>NUCLEOTIDE SEQUENCE [LARGE SCALE GENOMIC DNA]</scope>
    <source>
        <strain evidence="2">CGMCC 1.3566</strain>
    </source>
</reference>
<dbReference type="EMBL" id="FOHJ01000006">
    <property type="protein sequence ID" value="SET64417.1"/>
    <property type="molecule type" value="Genomic_DNA"/>
</dbReference>
<keyword evidence="2" id="KW-1185">Reference proteome</keyword>
<protein>
    <submittedName>
        <fullName evidence="1">Uncharacterized protein</fullName>
    </submittedName>
</protein>
<gene>
    <name evidence="1" type="ORF">SAMN05421676_106174</name>
</gene>
<sequence>MAKPNQLETVGEVKYALEKNVMKGRHHIVKGEKNRT</sequence>